<accession>A0A7W5E5Q7</accession>
<keyword evidence="3" id="KW-1185">Reference proteome</keyword>
<feature type="domain" description="Knr4/Smi1-like" evidence="1">
    <location>
        <begin position="6"/>
        <end position="124"/>
    </location>
</feature>
<dbReference type="InterPro" id="IPR018958">
    <property type="entry name" value="Knr4/Smi1-like_dom"/>
</dbReference>
<dbReference type="InterPro" id="IPR037883">
    <property type="entry name" value="Knr4/Smi1-like_sf"/>
</dbReference>
<dbReference type="RefSeq" id="WP_184310170.1">
    <property type="nucleotide sequence ID" value="NZ_JACHXU010000051.1"/>
</dbReference>
<comment type="caution">
    <text evidence="2">The sequence shown here is derived from an EMBL/GenBank/DDBJ whole genome shotgun (WGS) entry which is preliminary data.</text>
</comment>
<protein>
    <recommendedName>
        <fullName evidence="1">Knr4/Smi1-like domain-containing protein</fullName>
    </recommendedName>
</protein>
<proteinExistence type="predicted"/>
<dbReference type="Gene3D" id="3.40.1580.10">
    <property type="entry name" value="SMI1/KNR4-like"/>
    <property type="match status" value="1"/>
</dbReference>
<evidence type="ECO:0000313" key="3">
    <source>
        <dbReference type="Proteomes" id="UP000536179"/>
    </source>
</evidence>
<dbReference type="AlphaFoldDB" id="A0A7W5E5Q7"/>
<organism evidence="2 3">
    <name type="scientific">Aporhodopirellula rubra</name>
    <dbReference type="NCBI Taxonomy" id="980271"/>
    <lineage>
        <taxon>Bacteria</taxon>
        <taxon>Pseudomonadati</taxon>
        <taxon>Planctomycetota</taxon>
        <taxon>Planctomycetia</taxon>
        <taxon>Pirellulales</taxon>
        <taxon>Pirellulaceae</taxon>
        <taxon>Aporhodopirellula</taxon>
    </lineage>
</organism>
<name>A0A7W5E5Q7_9BACT</name>
<dbReference type="Pfam" id="PF09346">
    <property type="entry name" value="SMI1_KNR4"/>
    <property type="match status" value="1"/>
</dbReference>
<gene>
    <name evidence="2" type="ORF">FHS27_006543</name>
</gene>
<evidence type="ECO:0000259" key="1">
    <source>
        <dbReference type="Pfam" id="PF09346"/>
    </source>
</evidence>
<reference evidence="2 3" key="1">
    <citation type="submission" date="2020-08" db="EMBL/GenBank/DDBJ databases">
        <title>Genomic Encyclopedia of Type Strains, Phase III (KMG-III): the genomes of soil and plant-associated and newly described type strains.</title>
        <authorList>
            <person name="Whitman W."/>
        </authorList>
    </citation>
    <scope>NUCLEOTIDE SEQUENCE [LARGE SCALE GENOMIC DNA]</scope>
    <source>
        <strain evidence="2 3">CECT 8075</strain>
    </source>
</reference>
<sequence length="138" mass="15994">MTSRTELIEKFERRIGHQLPVDYREFLMDGPFPVWKGDCNPENQATYILFSLWDVGRGDYSDLSAIWEERDPDLPDWFLEIAEIYDGVKLGVGLYGDHAGRVYSFTWDTGEPELHSETFKIFLDGLYSDGGSFDERPK</sequence>
<dbReference type="Proteomes" id="UP000536179">
    <property type="component" value="Unassembled WGS sequence"/>
</dbReference>
<evidence type="ECO:0000313" key="2">
    <source>
        <dbReference type="EMBL" id="MBB3210695.1"/>
    </source>
</evidence>
<dbReference type="SUPFAM" id="SSF160631">
    <property type="entry name" value="SMI1/KNR4-like"/>
    <property type="match status" value="1"/>
</dbReference>
<dbReference type="EMBL" id="JACHXU010000051">
    <property type="protein sequence ID" value="MBB3210695.1"/>
    <property type="molecule type" value="Genomic_DNA"/>
</dbReference>